<feature type="region of interest" description="Disordered" evidence="1">
    <location>
        <begin position="503"/>
        <end position="583"/>
    </location>
</feature>
<evidence type="ECO:0000313" key="2">
    <source>
        <dbReference type="EMBL" id="KAK8742669.1"/>
    </source>
</evidence>
<name>A0AAW0XSM3_CHEQU</name>
<dbReference type="AlphaFoldDB" id="A0AAW0XSM3"/>
<dbReference type="Proteomes" id="UP001445076">
    <property type="component" value="Unassembled WGS sequence"/>
</dbReference>
<feature type="compositionally biased region" description="Low complexity" evidence="1">
    <location>
        <begin position="415"/>
        <end position="426"/>
    </location>
</feature>
<feature type="non-terminal residue" evidence="2">
    <location>
        <position position="603"/>
    </location>
</feature>
<feature type="compositionally biased region" description="Basic residues" evidence="1">
    <location>
        <begin position="549"/>
        <end position="559"/>
    </location>
</feature>
<reference evidence="2 3" key="1">
    <citation type="journal article" date="2024" name="BMC Genomics">
        <title>Genome assembly of redclaw crayfish (Cherax quadricarinatus) provides insights into its immune adaptation and hypoxia tolerance.</title>
        <authorList>
            <person name="Liu Z."/>
            <person name="Zheng J."/>
            <person name="Li H."/>
            <person name="Fang K."/>
            <person name="Wang S."/>
            <person name="He J."/>
            <person name="Zhou D."/>
            <person name="Weng S."/>
            <person name="Chi M."/>
            <person name="Gu Z."/>
            <person name="He J."/>
            <person name="Li F."/>
            <person name="Wang M."/>
        </authorList>
    </citation>
    <scope>NUCLEOTIDE SEQUENCE [LARGE SCALE GENOMIC DNA]</scope>
    <source>
        <strain evidence="2">ZL_2023a</strain>
    </source>
</reference>
<comment type="caution">
    <text evidence="2">The sequence shown here is derived from an EMBL/GenBank/DDBJ whole genome shotgun (WGS) entry which is preliminary data.</text>
</comment>
<keyword evidence="3" id="KW-1185">Reference proteome</keyword>
<organism evidence="2 3">
    <name type="scientific">Cherax quadricarinatus</name>
    <name type="common">Australian red claw crayfish</name>
    <dbReference type="NCBI Taxonomy" id="27406"/>
    <lineage>
        <taxon>Eukaryota</taxon>
        <taxon>Metazoa</taxon>
        <taxon>Ecdysozoa</taxon>
        <taxon>Arthropoda</taxon>
        <taxon>Crustacea</taxon>
        <taxon>Multicrustacea</taxon>
        <taxon>Malacostraca</taxon>
        <taxon>Eumalacostraca</taxon>
        <taxon>Eucarida</taxon>
        <taxon>Decapoda</taxon>
        <taxon>Pleocyemata</taxon>
        <taxon>Astacidea</taxon>
        <taxon>Parastacoidea</taxon>
        <taxon>Parastacidae</taxon>
        <taxon>Cherax</taxon>
    </lineage>
</organism>
<dbReference type="EMBL" id="JARKIK010000027">
    <property type="protein sequence ID" value="KAK8742669.1"/>
    <property type="molecule type" value="Genomic_DNA"/>
</dbReference>
<feature type="compositionally biased region" description="Low complexity" evidence="1">
    <location>
        <begin position="521"/>
        <end position="538"/>
    </location>
</feature>
<protein>
    <submittedName>
        <fullName evidence="2">Uncharacterized protein</fullName>
    </submittedName>
</protein>
<gene>
    <name evidence="2" type="ORF">OTU49_001616</name>
</gene>
<evidence type="ECO:0000256" key="1">
    <source>
        <dbReference type="SAM" id="MobiDB-lite"/>
    </source>
</evidence>
<feature type="compositionally biased region" description="Polar residues" evidence="1">
    <location>
        <begin position="430"/>
        <end position="439"/>
    </location>
</feature>
<feature type="region of interest" description="Disordered" evidence="1">
    <location>
        <begin position="415"/>
        <end position="440"/>
    </location>
</feature>
<evidence type="ECO:0000313" key="3">
    <source>
        <dbReference type="Proteomes" id="UP001445076"/>
    </source>
</evidence>
<feature type="compositionally biased region" description="Polar residues" evidence="1">
    <location>
        <begin position="563"/>
        <end position="572"/>
    </location>
</feature>
<proteinExistence type="predicted"/>
<accession>A0AAW0XSM3</accession>
<sequence length="603" mass="66379">MAHEKELKIIHINPDFLSSRKQTKPKVHVNPAFLHKSEQPQTKGELLKNVTPQLVPTGDEQKLYPTKENVKQELSKPDFSKCTKPLFPQSNSLSLTQHSYGLSSKRSHSHSPLIKGNAHAHLANKYPSQLLLSNTNSESISGNTICQTYNKVSGISGSGIKPKCFLTTDAKKKMTQTSVYSWRAVGAKVPSQNVSLIYQSVNKVHHTPISTHNSSSCKFHRGSIQPLTSGMSFVDKGKQSVSFNKINKYSPHQNGYNYEAYMQQASIKSDGVTNFGNLNIKKSSISEKEVTGDCKGSEVPISINKSHVFAEENESLHKFVSAERVLSHCSRNSNILINPKLLKYLSSNSDQDKKSPAVPKPKLKPLASCVMSNTGQITSCPLSAINKNSIAAADASKKSGKYKVISKTKLVRQSSGKLSSQAASSAVHPRNTTSKVTSETLKRNSKYKIISKTKLVRRLSSSSFRDETRQAAAKATSSENSTVSLPVCSPKSTVISAPFKSMTRTRRNSVGTRAHPKRRYSTTSRTKLYRRLSSSSSSNGDGISGKPKYSIKTKTKLVRRYSGSGTNDSSFTNKEEGKTNIKSNLERKKKFSIISKTKLVRRS</sequence>